<accession>A0A4U0F9L1</accession>
<evidence type="ECO:0000256" key="4">
    <source>
        <dbReference type="ARBA" id="ARBA00022741"/>
    </source>
</evidence>
<dbReference type="EMBL" id="SUPK01000006">
    <property type="protein sequence ID" value="TJY41321.1"/>
    <property type="molecule type" value="Genomic_DNA"/>
</dbReference>
<proteinExistence type="predicted"/>
<evidence type="ECO:0000259" key="6">
    <source>
        <dbReference type="PROSITE" id="PS51794"/>
    </source>
</evidence>
<name>A0A4U0F9L1_9BACL</name>
<dbReference type="NCBIfam" id="NF038328">
    <property type="entry name" value="c-di-AMP_CdaS"/>
    <property type="match status" value="1"/>
</dbReference>
<evidence type="ECO:0000256" key="1">
    <source>
        <dbReference type="ARBA" id="ARBA00000877"/>
    </source>
</evidence>
<dbReference type="InterPro" id="IPR019457">
    <property type="entry name" value="CdaS_N"/>
</dbReference>
<dbReference type="OrthoDB" id="9807385at2"/>
<evidence type="ECO:0000313" key="8">
    <source>
        <dbReference type="Proteomes" id="UP000309673"/>
    </source>
</evidence>
<dbReference type="PANTHER" id="PTHR34185">
    <property type="entry name" value="DIADENYLATE CYCLASE"/>
    <property type="match status" value="1"/>
</dbReference>
<keyword evidence="8" id="KW-1185">Reference proteome</keyword>
<dbReference type="SUPFAM" id="SSF143597">
    <property type="entry name" value="YojJ-like"/>
    <property type="match status" value="1"/>
</dbReference>
<dbReference type="GO" id="GO:0004016">
    <property type="term" value="F:adenylate cyclase activity"/>
    <property type="evidence" value="ECO:0007669"/>
    <property type="project" value="TreeGrafter"/>
</dbReference>
<dbReference type="Pfam" id="PF02457">
    <property type="entry name" value="DAC"/>
    <property type="match status" value="1"/>
</dbReference>
<dbReference type="Gene3D" id="1.10.287.770">
    <property type="entry name" value="YojJ-like"/>
    <property type="match status" value="1"/>
</dbReference>
<keyword evidence="2" id="KW-0808">Transferase</keyword>
<dbReference type="PANTHER" id="PTHR34185:SF2">
    <property type="entry name" value="CYCLIC DI-AMP SYNTHASE CDAS"/>
    <property type="match status" value="1"/>
</dbReference>
<dbReference type="Gene3D" id="3.40.1700.10">
    <property type="entry name" value="DNA integrity scanning protein, DisA, N-terminal domain"/>
    <property type="match status" value="1"/>
</dbReference>
<evidence type="ECO:0000256" key="2">
    <source>
        <dbReference type="ARBA" id="ARBA00022679"/>
    </source>
</evidence>
<keyword evidence="5" id="KW-0067">ATP-binding</keyword>
<dbReference type="GO" id="GO:0106408">
    <property type="term" value="F:diadenylate cyclase activity"/>
    <property type="evidence" value="ECO:0007669"/>
    <property type="project" value="UniProtKB-EC"/>
</dbReference>
<reference evidence="7 8" key="1">
    <citation type="submission" date="2019-04" db="EMBL/GenBank/DDBJ databases">
        <title>Cohnella sp. nov., isolated from soil.</title>
        <authorList>
            <person name="Kim W."/>
        </authorList>
    </citation>
    <scope>NUCLEOTIDE SEQUENCE [LARGE SCALE GENOMIC DNA]</scope>
    <source>
        <strain evidence="7 8">CAU 1483</strain>
    </source>
</reference>
<evidence type="ECO:0000256" key="3">
    <source>
        <dbReference type="ARBA" id="ARBA00022695"/>
    </source>
</evidence>
<keyword evidence="3" id="KW-0548">Nucleotidyltransferase</keyword>
<dbReference type="Proteomes" id="UP000309673">
    <property type="component" value="Unassembled WGS sequence"/>
</dbReference>
<dbReference type="InterPro" id="IPR050338">
    <property type="entry name" value="DisA"/>
</dbReference>
<keyword evidence="4" id="KW-0547">Nucleotide-binding</keyword>
<dbReference type="InterPro" id="IPR053472">
    <property type="entry name" value="DAC_CdaS-like"/>
</dbReference>
<sequence length="206" mass="22630">MGSACNDFAPLISDIKEQFISVHKRLTQMATTLDDEGIDILKELTSISNKLSEAGKLASTYHLNRLLAPYTSQCNEIFTSVQQLSSKRKGGLIVVQREDPIDEWITKGTPLFAEISSSLLNSIFNVGSPLHDGAVWIRNDVIVSAANILPLTKKTYKNKKLGTRHRAAIGLSEHTDAVIFVVSEETGKESFAVNGSLYPFQMVAHP</sequence>
<feature type="domain" description="DAC" evidence="6">
    <location>
        <begin position="57"/>
        <end position="204"/>
    </location>
</feature>
<dbReference type="PROSITE" id="PS51794">
    <property type="entry name" value="DAC"/>
    <property type="match status" value="1"/>
</dbReference>
<comment type="caution">
    <text evidence="7">The sequence shown here is derived from an EMBL/GenBank/DDBJ whole genome shotgun (WGS) entry which is preliminary data.</text>
</comment>
<dbReference type="AlphaFoldDB" id="A0A4U0F9L1"/>
<dbReference type="RefSeq" id="WP_136778240.1">
    <property type="nucleotide sequence ID" value="NZ_SUPK01000006.1"/>
</dbReference>
<gene>
    <name evidence="7" type="ORF">E5161_12910</name>
</gene>
<evidence type="ECO:0000256" key="5">
    <source>
        <dbReference type="ARBA" id="ARBA00022840"/>
    </source>
</evidence>
<dbReference type="Pfam" id="PF10372">
    <property type="entry name" value="CdaS_N"/>
    <property type="match status" value="1"/>
</dbReference>
<organism evidence="7 8">
    <name type="scientific">Cohnella pontilimi</name>
    <dbReference type="NCBI Taxonomy" id="2564100"/>
    <lineage>
        <taxon>Bacteria</taxon>
        <taxon>Bacillati</taxon>
        <taxon>Bacillota</taxon>
        <taxon>Bacilli</taxon>
        <taxon>Bacillales</taxon>
        <taxon>Paenibacillaceae</taxon>
        <taxon>Cohnella</taxon>
    </lineage>
</organism>
<evidence type="ECO:0000313" key="7">
    <source>
        <dbReference type="EMBL" id="TJY41321.1"/>
    </source>
</evidence>
<dbReference type="GO" id="GO:0005524">
    <property type="term" value="F:ATP binding"/>
    <property type="evidence" value="ECO:0007669"/>
    <property type="project" value="UniProtKB-KW"/>
</dbReference>
<dbReference type="InterPro" id="IPR036888">
    <property type="entry name" value="DNA_integrity_DisA_N_sf"/>
</dbReference>
<comment type="catalytic activity">
    <reaction evidence="1">
        <text>2 ATP = 3',3'-c-di-AMP + 2 diphosphate</text>
        <dbReference type="Rhea" id="RHEA:35655"/>
        <dbReference type="ChEBI" id="CHEBI:30616"/>
        <dbReference type="ChEBI" id="CHEBI:33019"/>
        <dbReference type="ChEBI" id="CHEBI:71500"/>
        <dbReference type="EC" id="2.7.7.85"/>
    </reaction>
</comment>
<dbReference type="InterPro" id="IPR003390">
    <property type="entry name" value="DNA_integrity_scan_DisA_N"/>
</dbReference>
<protein>
    <recommendedName>
        <fullName evidence="6">DAC domain-containing protein</fullName>
    </recommendedName>
</protein>